<accession>A0A0H3ZP32</accession>
<protein>
    <submittedName>
        <fullName evidence="1">Uncharacterized protein</fullName>
    </submittedName>
</protein>
<organism evidence="1">
    <name type="scientific">Vibrio crassostreae</name>
    <dbReference type="NCBI Taxonomy" id="246167"/>
    <lineage>
        <taxon>Bacteria</taxon>
        <taxon>Pseudomonadati</taxon>
        <taxon>Pseudomonadota</taxon>
        <taxon>Gammaproteobacteria</taxon>
        <taxon>Vibrionales</taxon>
        <taxon>Vibrionaceae</taxon>
        <taxon>Vibrio</taxon>
    </lineage>
</organism>
<name>A0A0H3ZP32_9VIBR</name>
<evidence type="ECO:0000313" key="1">
    <source>
        <dbReference type="EMBL" id="AKN36187.1"/>
    </source>
</evidence>
<sequence length="37" mass="4186">MDDNEKVINIMMKDANASGPYLSYIANKLGVRQHGYK</sequence>
<reference evidence="1" key="1">
    <citation type="journal article" date="2015" name="MBio">
        <title>Eco-Evolutionary Dynamics of Episomes among Ecologically Cohesive Bacterial Populations.</title>
        <authorList>
            <person name="Xue H."/>
            <person name="Cordero O.X."/>
            <person name="Camas F.M."/>
            <person name="Trimble W."/>
            <person name="Meyer F."/>
            <person name="Guglielmini J."/>
            <person name="Rocha E.P."/>
            <person name="Polz M.F."/>
        </authorList>
    </citation>
    <scope>NUCLEOTIDE SEQUENCE</scope>
    <source>
        <strain evidence="1">1F_255</strain>
    </source>
</reference>
<dbReference type="AlphaFoldDB" id="A0A0H3ZP32"/>
<proteinExistence type="predicted"/>
<dbReference type="EMBL" id="KP795474">
    <property type="protein sequence ID" value="AKN36187.1"/>
    <property type="molecule type" value="Genomic_DNA"/>
</dbReference>